<organism evidence="1 2">
    <name type="scientific">Steinernema hermaphroditum</name>
    <dbReference type="NCBI Taxonomy" id="289476"/>
    <lineage>
        <taxon>Eukaryota</taxon>
        <taxon>Metazoa</taxon>
        <taxon>Ecdysozoa</taxon>
        <taxon>Nematoda</taxon>
        <taxon>Chromadorea</taxon>
        <taxon>Rhabditida</taxon>
        <taxon>Tylenchina</taxon>
        <taxon>Panagrolaimomorpha</taxon>
        <taxon>Strongyloidoidea</taxon>
        <taxon>Steinernematidae</taxon>
        <taxon>Steinernema</taxon>
    </lineage>
</organism>
<evidence type="ECO:0000313" key="2">
    <source>
        <dbReference type="Proteomes" id="UP001175271"/>
    </source>
</evidence>
<protein>
    <submittedName>
        <fullName evidence="1">Uncharacterized protein</fullName>
    </submittedName>
</protein>
<evidence type="ECO:0000313" key="1">
    <source>
        <dbReference type="EMBL" id="KAK0403290.1"/>
    </source>
</evidence>
<dbReference type="AlphaFoldDB" id="A0AA39HCV8"/>
<dbReference type="EMBL" id="JAUCMV010000004">
    <property type="protein sequence ID" value="KAK0403290.1"/>
    <property type="molecule type" value="Genomic_DNA"/>
</dbReference>
<dbReference type="Proteomes" id="UP001175271">
    <property type="component" value="Unassembled WGS sequence"/>
</dbReference>
<accession>A0AA39HCV8</accession>
<comment type="caution">
    <text evidence="1">The sequence shown here is derived from an EMBL/GenBank/DDBJ whole genome shotgun (WGS) entry which is preliminary data.</text>
</comment>
<gene>
    <name evidence="1" type="ORF">QR680_016840</name>
</gene>
<sequence length="107" mass="12605">MARLVCFPLFLVKSARRGLRRASQKCKQFLRKCDNFQNYPAEYCPEMLLLDSRTPAMTQIVRFTLASVKRTFKKASKKCRKMCSSDHYRRFAKPPPPPVEIYAYMFV</sequence>
<name>A0AA39HCV8_9BILA</name>
<proteinExistence type="predicted"/>
<keyword evidence="2" id="KW-1185">Reference proteome</keyword>
<reference evidence="1" key="1">
    <citation type="submission" date="2023-06" db="EMBL/GenBank/DDBJ databases">
        <title>Genomic analysis of the entomopathogenic nematode Steinernema hermaphroditum.</title>
        <authorList>
            <person name="Schwarz E.M."/>
            <person name="Heppert J.K."/>
            <person name="Baniya A."/>
            <person name="Schwartz H.T."/>
            <person name="Tan C.-H."/>
            <person name="Antoshechkin I."/>
            <person name="Sternberg P.W."/>
            <person name="Goodrich-Blair H."/>
            <person name="Dillman A.R."/>
        </authorList>
    </citation>
    <scope>NUCLEOTIDE SEQUENCE</scope>
    <source>
        <strain evidence="1">PS9179</strain>
        <tissue evidence="1">Whole animal</tissue>
    </source>
</reference>